<gene>
    <name evidence="2" type="ORF">Asera_01760</name>
</gene>
<dbReference type="InterPro" id="IPR034139">
    <property type="entry name" value="TOPRIM_OLD"/>
</dbReference>
<evidence type="ECO:0000313" key="2">
    <source>
        <dbReference type="EMBL" id="BCJ26068.1"/>
    </source>
</evidence>
<dbReference type="RefSeq" id="WP_244843678.1">
    <property type="nucleotide sequence ID" value="NZ_AP023354.1"/>
</dbReference>
<organism evidence="2 3">
    <name type="scientific">Actinocatenispora sera</name>
    <dbReference type="NCBI Taxonomy" id="390989"/>
    <lineage>
        <taxon>Bacteria</taxon>
        <taxon>Bacillati</taxon>
        <taxon>Actinomycetota</taxon>
        <taxon>Actinomycetes</taxon>
        <taxon>Micromonosporales</taxon>
        <taxon>Micromonosporaceae</taxon>
        <taxon>Actinocatenispora</taxon>
    </lineage>
</organism>
<proteinExistence type="predicted"/>
<evidence type="ECO:0000313" key="3">
    <source>
        <dbReference type="Proteomes" id="UP000680750"/>
    </source>
</evidence>
<dbReference type="KEGG" id="aser:Asera_01760"/>
<evidence type="ECO:0000259" key="1">
    <source>
        <dbReference type="Pfam" id="PF20469"/>
    </source>
</evidence>
<accession>A0A810KVD4</accession>
<name>A0A810KVD4_9ACTN</name>
<reference evidence="2" key="1">
    <citation type="submission" date="2020-08" db="EMBL/GenBank/DDBJ databases">
        <title>Whole genome shotgun sequence of Actinocatenispora sera NBRC 101916.</title>
        <authorList>
            <person name="Komaki H."/>
            <person name="Tamura T."/>
        </authorList>
    </citation>
    <scope>NUCLEOTIDE SEQUENCE</scope>
    <source>
        <strain evidence="2">NBRC 101916</strain>
    </source>
</reference>
<dbReference type="Pfam" id="PF20469">
    <property type="entry name" value="OLD-like_TOPRIM"/>
    <property type="match status" value="1"/>
</dbReference>
<sequence length="207" mass="21819">MDSRPEPAVVTTTTARIPAGVRTAVLVEGDSDEAAVTIVAARRRRDLAAEGIAVVPMGGVTNIGHFVRLLGPGGLGVALAGLYDSGEEHVVRRALARAGLGAAQTRVELARLGFFACVEDLEAELIRTLGIPAVEQIIAAAGELRSLQTLRRQPAQRGWTDIAILRRFIGSRSHRKLRYATLLAGALDPATIPAPLDDLLTHLAATG</sequence>
<feature type="domain" description="OLD protein-like TOPRIM" evidence="1">
    <location>
        <begin position="22"/>
        <end position="84"/>
    </location>
</feature>
<keyword evidence="3" id="KW-1185">Reference proteome</keyword>
<dbReference type="AlphaFoldDB" id="A0A810KVD4"/>
<protein>
    <recommendedName>
        <fullName evidence="1">OLD protein-like TOPRIM domain-containing protein</fullName>
    </recommendedName>
</protein>
<dbReference type="Proteomes" id="UP000680750">
    <property type="component" value="Chromosome"/>
</dbReference>
<dbReference type="EMBL" id="AP023354">
    <property type="protein sequence ID" value="BCJ26068.1"/>
    <property type="molecule type" value="Genomic_DNA"/>
</dbReference>